<protein>
    <submittedName>
        <fullName evidence="3">Uncharacterized protein</fullName>
    </submittedName>
</protein>
<feature type="transmembrane region" description="Helical" evidence="2">
    <location>
        <begin position="107"/>
        <end position="130"/>
    </location>
</feature>
<reference evidence="5" key="1">
    <citation type="submission" date="2017-01" db="EMBL/GenBank/DDBJ databases">
        <authorList>
            <person name="Wang Y."/>
            <person name="White M."/>
            <person name="Kvist S."/>
            <person name="Moncalvo J.-M."/>
        </authorList>
    </citation>
    <scope>NUCLEOTIDE SEQUENCE [LARGE SCALE GENOMIC DNA]</scope>
    <source>
        <strain evidence="5">COL-18-3</strain>
    </source>
</reference>
<evidence type="ECO:0000313" key="4">
    <source>
        <dbReference type="EMBL" id="OMH83353.1"/>
    </source>
</evidence>
<feature type="compositionally biased region" description="Polar residues" evidence="1">
    <location>
        <begin position="47"/>
        <end position="56"/>
    </location>
</feature>
<feature type="compositionally biased region" description="Polar residues" evidence="1">
    <location>
        <begin position="19"/>
        <end position="30"/>
    </location>
</feature>
<proteinExistence type="predicted"/>
<organism evidence="3 5">
    <name type="scientific">Zancudomyces culisetae</name>
    <name type="common">Gut fungus</name>
    <name type="synonym">Smittium culisetae</name>
    <dbReference type="NCBI Taxonomy" id="1213189"/>
    <lineage>
        <taxon>Eukaryota</taxon>
        <taxon>Fungi</taxon>
        <taxon>Fungi incertae sedis</taxon>
        <taxon>Zoopagomycota</taxon>
        <taxon>Kickxellomycotina</taxon>
        <taxon>Harpellomycetes</taxon>
        <taxon>Harpellales</taxon>
        <taxon>Legeriomycetaceae</taxon>
        <taxon>Zancudomyces</taxon>
    </lineage>
</organism>
<gene>
    <name evidence="4" type="ORF">AX774_g3138</name>
    <name evidence="3" type="ORF">AX774_g7938</name>
</gene>
<keyword evidence="2" id="KW-0472">Membrane</keyword>
<reference evidence="3" key="2">
    <citation type="submission" date="2017-01" db="EMBL/GenBank/DDBJ databases">
        <authorList>
            <person name="Mah S.A."/>
            <person name="Swanson W.J."/>
            <person name="Moy G.W."/>
            <person name="Vacquier V.D."/>
        </authorList>
    </citation>
    <scope>NUCLEOTIDE SEQUENCE [LARGE SCALE GENOMIC DNA]</scope>
    <source>
        <strain evidence="3">COL-18-3</strain>
    </source>
</reference>
<feature type="compositionally biased region" description="Low complexity" evidence="1">
    <location>
        <begin position="36"/>
        <end position="46"/>
    </location>
</feature>
<keyword evidence="5" id="KW-1185">Reference proteome</keyword>
<dbReference type="EMBL" id="LSSK01000430">
    <property type="protein sequence ID" value="OMH83353.1"/>
    <property type="molecule type" value="Genomic_DNA"/>
</dbReference>
<dbReference type="AlphaFoldDB" id="A0A1R1PCT5"/>
<keyword evidence="2" id="KW-0812">Transmembrane</keyword>
<comment type="caution">
    <text evidence="3">The sequence shown here is derived from an EMBL/GenBank/DDBJ whole genome shotgun (WGS) entry which is preliminary data.</text>
</comment>
<keyword evidence="2" id="KW-1133">Transmembrane helix</keyword>
<evidence type="ECO:0000256" key="2">
    <source>
        <dbReference type="SAM" id="Phobius"/>
    </source>
</evidence>
<dbReference type="EMBL" id="LSSK01001865">
    <property type="protein sequence ID" value="OMH78662.1"/>
    <property type="molecule type" value="Genomic_DNA"/>
</dbReference>
<feature type="transmembrane region" description="Helical" evidence="2">
    <location>
        <begin position="150"/>
        <end position="169"/>
    </location>
</feature>
<name>A0A1R1PCT5_ZANCU</name>
<feature type="region of interest" description="Disordered" evidence="1">
    <location>
        <begin position="1"/>
        <end position="91"/>
    </location>
</feature>
<evidence type="ECO:0000313" key="5">
    <source>
        <dbReference type="Proteomes" id="UP000188320"/>
    </source>
</evidence>
<evidence type="ECO:0000313" key="3">
    <source>
        <dbReference type="EMBL" id="OMH78662.1"/>
    </source>
</evidence>
<feature type="compositionally biased region" description="Low complexity" evidence="1">
    <location>
        <begin position="57"/>
        <end position="77"/>
    </location>
</feature>
<dbReference type="Proteomes" id="UP000188320">
    <property type="component" value="Unassembled WGS sequence"/>
</dbReference>
<evidence type="ECO:0000256" key="1">
    <source>
        <dbReference type="SAM" id="MobiDB-lite"/>
    </source>
</evidence>
<sequence>MSQKYYDDQYNYNQPPPQHSQGHGYNQGQYPPTMPQAPNYQPQQQYDNTFYPNMGSNPQQNQNQNPNQYLYQQQDYGYPPPPIPTGHALQGQSGSEKFVRTSRFRDLWAAILFLSLFAAHIVFAIIASGGNTKNNLFGLKTGKLGNAQDYAHYGLLVHGMLIHGDWNIFYNNQKLHTRRASFGSGCALCSFMEGIQK</sequence>
<accession>A0A1R1PCT5</accession>